<dbReference type="InterPro" id="IPR038390">
    <property type="entry name" value="Metal_Tscrpt_repr_sf"/>
</dbReference>
<reference evidence="2" key="1">
    <citation type="submission" date="2017-06" db="EMBL/GenBank/DDBJ databases">
        <authorList>
            <person name="Varghese N."/>
            <person name="Submissions S."/>
        </authorList>
    </citation>
    <scope>NUCLEOTIDE SEQUENCE [LARGE SCALE GENOMIC DNA]</scope>
    <source>
        <strain evidence="2">JAD2</strain>
    </source>
</reference>
<accession>A0A212R2X8</accession>
<dbReference type="InterPro" id="IPR003735">
    <property type="entry name" value="Metal_Tscrpt_repr"/>
</dbReference>
<gene>
    <name evidence="1" type="ORF">SAMN02746019_00001030</name>
</gene>
<dbReference type="PANTHER" id="PTHR33677">
    <property type="entry name" value="TRANSCRIPTIONAL REPRESSOR FRMR-RELATED"/>
    <property type="match status" value="1"/>
</dbReference>
<dbReference type="AlphaFoldDB" id="A0A212R2X8"/>
<dbReference type="GO" id="GO:0003677">
    <property type="term" value="F:DNA binding"/>
    <property type="evidence" value="ECO:0007669"/>
    <property type="project" value="UniProtKB-KW"/>
</dbReference>
<proteinExistence type="predicted"/>
<dbReference type="Gene3D" id="1.20.58.1000">
    <property type="entry name" value="Metal-sensitive repressor, helix protomer"/>
    <property type="match status" value="1"/>
</dbReference>
<sequence length="89" mass="10092">MIDLPPDAEQRLIRRLRRIQGQARGIERMIQEGRDCREVLEQLAALQAAARQAFLFASRSYLQACAQEDPAHAVPALRDLLEALKRLPS</sequence>
<keyword evidence="2" id="KW-1185">Reference proteome</keyword>
<protein>
    <submittedName>
        <fullName evidence="1">DNA-binding transcriptional regulator, FrmR family</fullName>
    </submittedName>
</protein>
<dbReference type="Proteomes" id="UP000197025">
    <property type="component" value="Unassembled WGS sequence"/>
</dbReference>
<evidence type="ECO:0000313" key="2">
    <source>
        <dbReference type="Proteomes" id="UP000197025"/>
    </source>
</evidence>
<dbReference type="InParanoid" id="A0A212R2X8"/>
<dbReference type="RefSeq" id="WP_088571357.1">
    <property type="nucleotide sequence ID" value="NZ_FYEK01000028.1"/>
</dbReference>
<keyword evidence="1" id="KW-0238">DNA-binding</keyword>
<dbReference type="EMBL" id="FYEK01000028">
    <property type="protein sequence ID" value="SNB66362.1"/>
    <property type="molecule type" value="Genomic_DNA"/>
</dbReference>
<dbReference type="GO" id="GO:0046872">
    <property type="term" value="F:metal ion binding"/>
    <property type="evidence" value="ECO:0007669"/>
    <property type="project" value="InterPro"/>
</dbReference>
<dbReference type="PANTHER" id="PTHR33677:SF5">
    <property type="entry name" value="TRANSCRIPTIONAL REPRESSOR FRMR"/>
    <property type="match status" value="1"/>
</dbReference>
<organism evidence="1 2">
    <name type="scientific">Thermoflexus hugenholtzii JAD2</name>
    <dbReference type="NCBI Taxonomy" id="877466"/>
    <lineage>
        <taxon>Bacteria</taxon>
        <taxon>Bacillati</taxon>
        <taxon>Chloroflexota</taxon>
        <taxon>Thermoflexia</taxon>
        <taxon>Thermoflexales</taxon>
        <taxon>Thermoflexaceae</taxon>
        <taxon>Thermoflexus</taxon>
    </lineage>
</organism>
<dbReference type="Pfam" id="PF02583">
    <property type="entry name" value="Trns_repr_metal"/>
    <property type="match status" value="1"/>
</dbReference>
<name>A0A212R2X8_9CHLR</name>
<evidence type="ECO:0000313" key="1">
    <source>
        <dbReference type="EMBL" id="SNB66362.1"/>
    </source>
</evidence>
<dbReference type="GO" id="GO:0045892">
    <property type="term" value="P:negative regulation of DNA-templated transcription"/>
    <property type="evidence" value="ECO:0007669"/>
    <property type="project" value="UniProtKB-ARBA"/>
</dbReference>